<feature type="compositionally biased region" description="Polar residues" evidence="1">
    <location>
        <begin position="57"/>
        <end position="86"/>
    </location>
</feature>
<keyword evidence="2" id="KW-0732">Signal</keyword>
<dbReference type="Proteomes" id="UP000009315">
    <property type="component" value="Unassembled WGS sequence"/>
</dbReference>
<organism evidence="3 4">
    <name type="scientific">Desulforamulus hydrothermalis Lam5 = DSM 18033</name>
    <dbReference type="NCBI Taxonomy" id="1121428"/>
    <lineage>
        <taxon>Bacteria</taxon>
        <taxon>Bacillati</taxon>
        <taxon>Bacillota</taxon>
        <taxon>Clostridia</taxon>
        <taxon>Eubacteriales</taxon>
        <taxon>Peptococcaceae</taxon>
        <taxon>Desulforamulus</taxon>
    </lineage>
</organism>
<dbReference type="AlphaFoldDB" id="K8EFF1"/>
<feature type="region of interest" description="Disordered" evidence="1">
    <location>
        <begin position="53"/>
        <end position="86"/>
    </location>
</feature>
<proteinExistence type="predicted"/>
<gene>
    <name evidence="3" type="ORF">DESHY_110345</name>
</gene>
<comment type="caution">
    <text evidence="3">The sequence shown here is derived from an EMBL/GenBank/DDBJ whole genome shotgun (WGS) entry which is preliminary data.</text>
</comment>
<protein>
    <recommendedName>
        <fullName evidence="5">Secreted protein</fullName>
    </recommendedName>
</protein>
<keyword evidence="4" id="KW-1185">Reference proteome</keyword>
<dbReference type="EMBL" id="CAOS01000003">
    <property type="protein sequence ID" value="CCO07401.1"/>
    <property type="molecule type" value="Genomic_DNA"/>
</dbReference>
<evidence type="ECO:0008006" key="5">
    <source>
        <dbReference type="Google" id="ProtNLM"/>
    </source>
</evidence>
<evidence type="ECO:0000256" key="1">
    <source>
        <dbReference type="SAM" id="MobiDB-lite"/>
    </source>
</evidence>
<feature type="signal peptide" evidence="2">
    <location>
        <begin position="1"/>
        <end position="25"/>
    </location>
</feature>
<sequence length="86" mass="9376">MAGLTVGAFIFAMTLVISGATSAEAYTYYNYTAYKAVNYTKYTSNYNYYQNTAGRPASQTNNQSVKQTSQAPAQPSTQTLSTPTLF</sequence>
<evidence type="ECO:0000256" key="2">
    <source>
        <dbReference type="SAM" id="SignalP"/>
    </source>
</evidence>
<accession>K8EFF1</accession>
<evidence type="ECO:0000313" key="3">
    <source>
        <dbReference type="EMBL" id="CCO07401.1"/>
    </source>
</evidence>
<feature type="chain" id="PRO_5010215904" description="Secreted protein" evidence="2">
    <location>
        <begin position="26"/>
        <end position="86"/>
    </location>
</feature>
<evidence type="ECO:0000313" key="4">
    <source>
        <dbReference type="Proteomes" id="UP000009315"/>
    </source>
</evidence>
<reference evidence="3 4" key="1">
    <citation type="journal article" date="2013" name="Genome Announc.">
        <title>Genome Sequence of the Sulfate-Reducing Bacterium Desulfotomaculum hydrothermale Lam5(T).</title>
        <authorList>
            <person name="Amin O."/>
            <person name="Fardeau M.L."/>
            <person name="Valette O."/>
            <person name="Hirschler-Rea A."/>
            <person name="Barbe V."/>
            <person name="Medigue C."/>
            <person name="Vacherie B."/>
            <person name="Ollivier B."/>
            <person name="Bertin P.N."/>
            <person name="Dolla A."/>
        </authorList>
    </citation>
    <scope>NUCLEOTIDE SEQUENCE [LARGE SCALE GENOMIC DNA]</scope>
    <source>
        <strain evidence="4">Lam5 / DSM 18033</strain>
    </source>
</reference>
<name>K8EFF1_9FIRM</name>